<gene>
    <name evidence="4" type="ORF">HJG52_03560</name>
</gene>
<keyword evidence="4" id="KW-0378">Hydrolase</keyword>
<evidence type="ECO:0000259" key="3">
    <source>
        <dbReference type="Pfam" id="PF07167"/>
    </source>
</evidence>
<dbReference type="Pfam" id="PF07167">
    <property type="entry name" value="PhaC_N"/>
    <property type="match status" value="1"/>
</dbReference>
<dbReference type="GO" id="GO:0042619">
    <property type="term" value="P:poly-hydroxybutyrate biosynthetic process"/>
    <property type="evidence" value="ECO:0007669"/>
    <property type="project" value="InterPro"/>
</dbReference>
<dbReference type="SUPFAM" id="SSF53474">
    <property type="entry name" value="alpha/beta-Hydrolases"/>
    <property type="match status" value="1"/>
</dbReference>
<organism evidence="4 5">
    <name type="scientific">Knoellia koreensis</name>
    <dbReference type="NCBI Taxonomy" id="2730921"/>
    <lineage>
        <taxon>Bacteria</taxon>
        <taxon>Bacillati</taxon>
        <taxon>Actinomycetota</taxon>
        <taxon>Actinomycetes</taxon>
        <taxon>Micrococcales</taxon>
        <taxon>Intrasporangiaceae</taxon>
        <taxon>Knoellia</taxon>
    </lineage>
</organism>
<accession>A0A849HCP5</accession>
<dbReference type="GO" id="GO:0016787">
    <property type="term" value="F:hydrolase activity"/>
    <property type="evidence" value="ECO:0007669"/>
    <property type="project" value="UniProtKB-KW"/>
</dbReference>
<protein>
    <submittedName>
        <fullName evidence="4">Alpha/beta fold hydrolase</fullName>
    </submittedName>
</protein>
<dbReference type="Proteomes" id="UP000588586">
    <property type="component" value="Unassembled WGS sequence"/>
</dbReference>
<dbReference type="InterPro" id="IPR029058">
    <property type="entry name" value="AB_hydrolase_fold"/>
</dbReference>
<name>A0A849HCP5_9MICO</name>
<dbReference type="Gene3D" id="3.40.50.1820">
    <property type="entry name" value="alpha/beta hydrolase"/>
    <property type="match status" value="1"/>
</dbReference>
<dbReference type="GO" id="GO:0016746">
    <property type="term" value="F:acyltransferase activity"/>
    <property type="evidence" value="ECO:0007669"/>
    <property type="project" value="UniProtKB-KW"/>
</dbReference>
<dbReference type="InterPro" id="IPR010941">
    <property type="entry name" value="PhaC_N"/>
</dbReference>
<keyword evidence="2" id="KW-0012">Acyltransferase</keyword>
<feature type="domain" description="Poly-beta-hydroxybutyrate polymerase N-terminal" evidence="3">
    <location>
        <begin position="79"/>
        <end position="248"/>
    </location>
</feature>
<evidence type="ECO:0000313" key="4">
    <source>
        <dbReference type="EMBL" id="NNM45082.1"/>
    </source>
</evidence>
<evidence type="ECO:0000256" key="2">
    <source>
        <dbReference type="ARBA" id="ARBA00023315"/>
    </source>
</evidence>
<sequence>MTATTHAPDETANVSVALDHLLVQAAIGPARRFAPDGSTARWALSLLRHPRQTATRLVELGVESGRIVAGASPLAPDKRDRRFADAAWSDNPVLHRLLQLYLASGRTVEQLVANSDLSDRDRQRVKFLLENVVEAASPSNVPLVNPESAKTVVDTAGLSLLRGGSQLVKDLASAPRIPEMVDTSSFEVGENIAASEGAVVLRTEVFELIQYAPTTKEVNEIPLLIVPPTINKFYAIDLAPGRSLVEYAVGQGRTTFVMSWRNPDARHAEWDFDTYVRAILDALDAVEEVSGSTASMLGGICSGGILATITAAYLAGIGRQDRLAGLLLAVTVIDNADAGTLSALMDADLAQKAKAKSARAGYLDGRALAEVFAWLRPSDLVWNYWVNNYLLGKRPPAFDILFWNADTTRMAAGLHADFVDLAMENKLTKPGALTVLGQPIDLGAITVDAYIVAGIADHITPWQNCYRTTQLLGGKSRFVLSTSGHIAALVNPPGNPRSSFHTNDDQGPDAKAWLRDATLHEGTWWADVSAWLDERSGGRKRAPKKLGSTRLQPLAEAPGTYVFDH</sequence>
<reference evidence="4 5" key="1">
    <citation type="submission" date="2020-04" db="EMBL/GenBank/DDBJ databases">
        <title>Knoellia sp. isolate from air conditioner.</title>
        <authorList>
            <person name="Chea S."/>
            <person name="Kim D.-U."/>
        </authorList>
    </citation>
    <scope>NUCLEOTIDE SEQUENCE [LARGE SCALE GENOMIC DNA]</scope>
    <source>
        <strain evidence="4 5">DB2414S</strain>
    </source>
</reference>
<dbReference type="InterPro" id="IPR051321">
    <property type="entry name" value="PHA/PHB_synthase"/>
</dbReference>
<proteinExistence type="predicted"/>
<dbReference type="RefSeq" id="WP_171242149.1">
    <property type="nucleotide sequence ID" value="NZ_JABEPQ010000001.1"/>
</dbReference>
<comment type="caution">
    <text evidence="4">The sequence shown here is derived from an EMBL/GenBank/DDBJ whole genome shotgun (WGS) entry which is preliminary data.</text>
</comment>
<dbReference type="EMBL" id="JABEPQ010000001">
    <property type="protein sequence ID" value="NNM45082.1"/>
    <property type="molecule type" value="Genomic_DNA"/>
</dbReference>
<evidence type="ECO:0000313" key="5">
    <source>
        <dbReference type="Proteomes" id="UP000588586"/>
    </source>
</evidence>
<keyword evidence="1" id="KW-0808">Transferase</keyword>
<dbReference type="PANTHER" id="PTHR36837">
    <property type="entry name" value="POLY(3-HYDROXYALKANOATE) POLYMERASE SUBUNIT PHAC"/>
    <property type="match status" value="1"/>
</dbReference>
<dbReference type="PANTHER" id="PTHR36837:SF5">
    <property type="entry name" value="POLY-3-HYDROXYBUTYRATE SYNTHASE"/>
    <property type="match status" value="1"/>
</dbReference>
<dbReference type="AlphaFoldDB" id="A0A849HCP5"/>
<evidence type="ECO:0000256" key="1">
    <source>
        <dbReference type="ARBA" id="ARBA00022679"/>
    </source>
</evidence>
<keyword evidence="5" id="KW-1185">Reference proteome</keyword>